<feature type="coiled-coil region" evidence="3">
    <location>
        <begin position="126"/>
        <end position="153"/>
    </location>
</feature>
<reference evidence="4 5" key="1">
    <citation type="submission" date="2017-02" db="EMBL/GenBank/DDBJ databases">
        <authorList>
            <person name="Peterson S.W."/>
        </authorList>
    </citation>
    <scope>NUCLEOTIDE SEQUENCE [LARGE SCALE GENOMIC DNA]</scope>
    <source>
        <strain evidence="4 5">ATCC 700028</strain>
    </source>
</reference>
<evidence type="ECO:0000256" key="1">
    <source>
        <dbReference type="ARBA" id="ARBA00004196"/>
    </source>
</evidence>
<dbReference type="AlphaFoldDB" id="A0A1T4LVQ4"/>
<feature type="coiled-coil region" evidence="3">
    <location>
        <begin position="178"/>
        <end position="244"/>
    </location>
</feature>
<dbReference type="GO" id="GO:0030313">
    <property type="term" value="C:cell envelope"/>
    <property type="evidence" value="ECO:0007669"/>
    <property type="project" value="UniProtKB-SubCell"/>
</dbReference>
<dbReference type="InterPro" id="IPR050465">
    <property type="entry name" value="UPF0194_transport"/>
</dbReference>
<accession>A0A1T4LVQ4</accession>
<dbReference type="PANTHER" id="PTHR32347">
    <property type="entry name" value="EFFLUX SYSTEM COMPONENT YKNX-RELATED"/>
    <property type="match status" value="1"/>
</dbReference>
<dbReference type="PANTHER" id="PTHR32347:SF14">
    <property type="entry name" value="EFFLUX SYSTEM COMPONENT YKNX-RELATED"/>
    <property type="match status" value="1"/>
</dbReference>
<dbReference type="PRINTS" id="PR01490">
    <property type="entry name" value="RTXTOXIND"/>
</dbReference>
<comment type="subcellular location">
    <subcellularLocation>
        <location evidence="1">Cell envelope</location>
    </subcellularLocation>
</comment>
<dbReference type="Proteomes" id="UP000191153">
    <property type="component" value="Unassembled WGS sequence"/>
</dbReference>
<dbReference type="Gene3D" id="2.40.420.20">
    <property type="match status" value="1"/>
</dbReference>
<dbReference type="Gene3D" id="2.40.50.100">
    <property type="match status" value="1"/>
</dbReference>
<gene>
    <name evidence="4" type="ORF">SAMN02745174_00984</name>
</gene>
<keyword evidence="5" id="KW-1185">Reference proteome</keyword>
<dbReference type="EMBL" id="FUWX01000007">
    <property type="protein sequence ID" value="SJZ58716.1"/>
    <property type="molecule type" value="Genomic_DNA"/>
</dbReference>
<protein>
    <submittedName>
        <fullName evidence="4">Multidrug efflux pump subunit AcrA (Membrane-fusion protein)</fullName>
    </submittedName>
</protein>
<evidence type="ECO:0000256" key="3">
    <source>
        <dbReference type="SAM" id="Coils"/>
    </source>
</evidence>
<name>A0A1T4LVQ4_9FUSO</name>
<keyword evidence="2 3" id="KW-0175">Coiled coil</keyword>
<proteinExistence type="predicted"/>
<evidence type="ECO:0000256" key="2">
    <source>
        <dbReference type="ARBA" id="ARBA00023054"/>
    </source>
</evidence>
<dbReference type="RefSeq" id="WP_078693499.1">
    <property type="nucleotide sequence ID" value="NZ_FUWX01000007.1"/>
</dbReference>
<dbReference type="STRING" id="180163.SAMN02745174_00984"/>
<organism evidence="4 5">
    <name type="scientific">Cetobacterium ceti</name>
    <dbReference type="NCBI Taxonomy" id="180163"/>
    <lineage>
        <taxon>Bacteria</taxon>
        <taxon>Fusobacteriati</taxon>
        <taxon>Fusobacteriota</taxon>
        <taxon>Fusobacteriia</taxon>
        <taxon>Fusobacteriales</taxon>
        <taxon>Fusobacteriaceae</taxon>
        <taxon>Cetobacterium</taxon>
    </lineage>
</organism>
<sequence>MKKVVLGTGIMALLLMGMVLGGGKELIGGKPIRVEKVERKNLGEMGVFGGIVAPGDVVPVYIEAPALIESISAREGQIVKPGDKLMVFSQKSVIENDRELKANELDIKDTELRIVDLNSGSLKLELDNRLLEIKNLEEKIRGYNRKLPVLGEEVKTFKSKAKAYMELLSKDGVSTTEANHAMTDANKKEVELEDLRTELELARQKYELMVISYESLKRELNINEAQLKSQYEKLKLTNEILTRREEQLKKPLEAPISGVITKVDVKEGSLTQGGERLLAISPMGESIVKVEVPLYEASTIKIGDKARVISWDMDGEKSYLGEVIEVSSVAQESELNPGKNNKVISGEIRIIGENKLNPGFLVDVEIRGKDRGSLLLVNSFSVIDEDGKNYVYVIEKGKAIKTLVNIGAKTGSAYEVLNLPEGSEIALNPFKVSNGERVKVIR</sequence>
<dbReference type="OrthoDB" id="92280at2"/>
<evidence type="ECO:0000313" key="5">
    <source>
        <dbReference type="Proteomes" id="UP000191153"/>
    </source>
</evidence>
<evidence type="ECO:0000313" key="4">
    <source>
        <dbReference type="EMBL" id="SJZ58716.1"/>
    </source>
</evidence>